<comment type="caution">
    <text evidence="1">The sequence shown here is derived from an EMBL/GenBank/DDBJ whole genome shotgun (WGS) entry which is preliminary data.</text>
</comment>
<gene>
    <name evidence="1" type="ORF">CRV2_00004316</name>
</gene>
<dbReference type="Proteomes" id="UP000836387">
    <property type="component" value="Unassembled WGS sequence"/>
</dbReference>
<dbReference type="EMBL" id="CADEHS020000001">
    <property type="protein sequence ID" value="CAG9937133.1"/>
    <property type="molecule type" value="Genomic_DNA"/>
</dbReference>
<evidence type="ECO:0000313" key="1">
    <source>
        <dbReference type="EMBL" id="CAG9937133.1"/>
    </source>
</evidence>
<proteinExistence type="predicted"/>
<protein>
    <submittedName>
        <fullName evidence="1">Uncharacterized protein</fullName>
    </submittedName>
</protein>
<sequence length="64" mass="7357">MALHNYDDQQNGESHSDCEEEPFCILERCGICYFKLHPGEDIIIGHDRVIQIPLTSVEVIWTPT</sequence>
<name>A0ACA9T8B0_BIOOC</name>
<keyword evidence="2" id="KW-1185">Reference proteome</keyword>
<reference evidence="1" key="2">
    <citation type="submission" date="2021-10" db="EMBL/GenBank/DDBJ databases">
        <authorList>
            <person name="Piombo E."/>
        </authorList>
    </citation>
    <scope>NUCLEOTIDE SEQUENCE</scope>
</reference>
<organism evidence="1 2">
    <name type="scientific">Clonostachys rosea f. rosea IK726</name>
    <dbReference type="NCBI Taxonomy" id="1349383"/>
    <lineage>
        <taxon>Eukaryota</taxon>
        <taxon>Fungi</taxon>
        <taxon>Dikarya</taxon>
        <taxon>Ascomycota</taxon>
        <taxon>Pezizomycotina</taxon>
        <taxon>Sordariomycetes</taxon>
        <taxon>Hypocreomycetidae</taxon>
        <taxon>Hypocreales</taxon>
        <taxon>Bionectriaceae</taxon>
        <taxon>Clonostachys</taxon>
    </lineage>
</organism>
<accession>A0ACA9T8B0</accession>
<evidence type="ECO:0000313" key="2">
    <source>
        <dbReference type="Proteomes" id="UP000836387"/>
    </source>
</evidence>
<reference evidence="1" key="1">
    <citation type="submission" date="2020-04" db="EMBL/GenBank/DDBJ databases">
        <authorList>
            <person name="Broberg M."/>
        </authorList>
    </citation>
    <scope>NUCLEOTIDE SEQUENCE</scope>
</reference>